<accession>A0A085NGG0</accession>
<evidence type="ECO:0000313" key="3">
    <source>
        <dbReference type="EMBL" id="KFD68556.1"/>
    </source>
</evidence>
<feature type="domain" description="R3H-associated N-terminal" evidence="1">
    <location>
        <begin position="56"/>
        <end position="182"/>
    </location>
</feature>
<dbReference type="Pfam" id="PF13902">
    <property type="entry name" value="R3H-assoc"/>
    <property type="match status" value="1"/>
</dbReference>
<evidence type="ECO:0000313" key="2">
    <source>
        <dbReference type="EMBL" id="KFD58593.1"/>
    </source>
</evidence>
<reference evidence="3 4" key="1">
    <citation type="journal article" date="2014" name="Nat. Genet.">
        <title>Genome and transcriptome of the porcine whipworm Trichuris suis.</title>
        <authorList>
            <person name="Jex A.R."/>
            <person name="Nejsum P."/>
            <person name="Schwarz E.M."/>
            <person name="Hu L."/>
            <person name="Young N.D."/>
            <person name="Hall R.S."/>
            <person name="Korhonen P.K."/>
            <person name="Liao S."/>
            <person name="Thamsborg S."/>
            <person name="Xia J."/>
            <person name="Xu P."/>
            <person name="Wang S."/>
            <person name="Scheerlinck J.P."/>
            <person name="Hofmann A."/>
            <person name="Sternberg P.W."/>
            <person name="Wang J."/>
            <person name="Gasser R.B."/>
        </authorList>
    </citation>
    <scope>NUCLEOTIDE SEQUENCE [LARGE SCALE GENOMIC DNA]</scope>
    <source>
        <strain evidence="3">DCEP-RM93F</strain>
        <strain evidence="2">DCEP-RM93M</strain>
    </source>
</reference>
<keyword evidence="4" id="KW-1185">Reference proteome</keyword>
<gene>
    <name evidence="2" type="ORF">M513_00286</name>
    <name evidence="3" type="ORF">M514_00286</name>
</gene>
<dbReference type="EMBL" id="KL367503">
    <property type="protein sequence ID" value="KFD68556.1"/>
    <property type="molecule type" value="Genomic_DNA"/>
</dbReference>
<dbReference type="PANTHER" id="PTHR32019">
    <property type="entry name" value="R3H DOMAIN-CONTAINING PROTEIN 4"/>
    <property type="match status" value="1"/>
</dbReference>
<proteinExistence type="predicted"/>
<evidence type="ECO:0000313" key="4">
    <source>
        <dbReference type="Proteomes" id="UP000030764"/>
    </source>
</evidence>
<dbReference type="InterPro" id="IPR025952">
    <property type="entry name" value="R3H-assoc_dom"/>
</dbReference>
<dbReference type="AlphaFoldDB" id="A0A085NGG0"/>
<organism evidence="3">
    <name type="scientific">Trichuris suis</name>
    <name type="common">pig whipworm</name>
    <dbReference type="NCBI Taxonomy" id="68888"/>
    <lineage>
        <taxon>Eukaryota</taxon>
        <taxon>Metazoa</taxon>
        <taxon>Ecdysozoa</taxon>
        <taxon>Nematoda</taxon>
        <taxon>Enoplea</taxon>
        <taxon>Dorylaimia</taxon>
        <taxon>Trichinellida</taxon>
        <taxon>Trichuridae</taxon>
        <taxon>Trichuris</taxon>
    </lineage>
</organism>
<dbReference type="PANTHER" id="PTHR32019:SF2">
    <property type="entry name" value="R3H DOMAIN-CONTAINING PROTEIN 4"/>
    <property type="match status" value="1"/>
</dbReference>
<name>A0A085NGG0_9BILA</name>
<protein>
    <recommendedName>
        <fullName evidence="1">R3H-associated N-terminal domain-containing protein</fullName>
    </recommendedName>
</protein>
<dbReference type="Proteomes" id="UP000030758">
    <property type="component" value="Unassembled WGS sequence"/>
</dbReference>
<dbReference type="Proteomes" id="UP000030764">
    <property type="component" value="Unassembled WGS sequence"/>
</dbReference>
<dbReference type="InterPro" id="IPR039629">
    <property type="entry name" value="R3HDM4"/>
</dbReference>
<sequence length="273" mass="32294">MGVLPADRSRLLQDFDPEYYLTIGEISDGEERDNLVSDQLYRRSRRRRSTRSRLMEADNFRKSNEQKCKFGSRKMRRLENAAFLLGLAREEDVCLDWSDLIPPSESAFTKLLADPEKLTMWYDFIEQPDEIQMQILHAYEKKHGDFAYCLAEATDDCDPSGCGPLAEELRFERLDEGLRDVLLCQWPSWDKLEHFEDELVNYFASKPRGVWKTVLKESFDRLMLRAVAQWLLLRYLSYECRGRKRTSVRNCRQVFHAPRERLSSFVRRKRGLS</sequence>
<evidence type="ECO:0000259" key="1">
    <source>
        <dbReference type="Pfam" id="PF13902"/>
    </source>
</evidence>
<dbReference type="EMBL" id="KL363183">
    <property type="protein sequence ID" value="KFD58593.1"/>
    <property type="molecule type" value="Genomic_DNA"/>
</dbReference>